<protein>
    <submittedName>
        <fullName evidence="2">Uncharacterized protein</fullName>
    </submittedName>
</protein>
<reference evidence="2 3" key="1">
    <citation type="submission" date="2016-10" db="EMBL/GenBank/DDBJ databases">
        <title>Draft genome sequence of Coniochaeta ligniaria NRRL30616, a lignocellulolytic fungus for bioabatement of inhibitors in plant biomass hydrolysates.</title>
        <authorList>
            <consortium name="DOE Joint Genome Institute"/>
            <person name="Jimenez D.J."/>
            <person name="Hector R.E."/>
            <person name="Riley R."/>
            <person name="Sun H."/>
            <person name="Grigoriev I.V."/>
            <person name="Van Elsas J.D."/>
            <person name="Nichols N.N."/>
        </authorList>
    </citation>
    <scope>NUCLEOTIDE SEQUENCE [LARGE SCALE GENOMIC DNA]</scope>
    <source>
        <strain evidence="2 3">NRRL 30616</strain>
    </source>
</reference>
<dbReference type="AlphaFoldDB" id="A0A1J7IEC4"/>
<evidence type="ECO:0000256" key="1">
    <source>
        <dbReference type="SAM" id="SignalP"/>
    </source>
</evidence>
<evidence type="ECO:0000313" key="3">
    <source>
        <dbReference type="Proteomes" id="UP000182658"/>
    </source>
</evidence>
<feature type="signal peptide" evidence="1">
    <location>
        <begin position="1"/>
        <end position="20"/>
    </location>
</feature>
<keyword evidence="1" id="KW-0732">Signal</keyword>
<sequence length="209" mass="22625">MKVISIATSFVAFLASKASGAHVQKLPECSLKQSSPCTCAAPSYYFETVALGVIGATIGDVRALINDFYDTYWYAHETPIKKIGPDNTVGSIRTFREPTGDLSEQLMVYKIGQDGSFTQRYQQYIDPAAAANGTKPTFYVTMKGKNVFQNETLVAIETYGCWTGPAPTLAESHEQGIQNAIDILRAGGKLTGITPTNFISTSFPKAAPF</sequence>
<name>A0A1J7IEC4_9PEZI</name>
<organism evidence="2 3">
    <name type="scientific">Coniochaeta ligniaria NRRL 30616</name>
    <dbReference type="NCBI Taxonomy" id="1408157"/>
    <lineage>
        <taxon>Eukaryota</taxon>
        <taxon>Fungi</taxon>
        <taxon>Dikarya</taxon>
        <taxon>Ascomycota</taxon>
        <taxon>Pezizomycotina</taxon>
        <taxon>Sordariomycetes</taxon>
        <taxon>Sordariomycetidae</taxon>
        <taxon>Coniochaetales</taxon>
        <taxon>Coniochaetaceae</taxon>
        <taxon>Coniochaeta</taxon>
    </lineage>
</organism>
<gene>
    <name evidence="2" type="ORF">CONLIGDRAFT_708306</name>
</gene>
<dbReference type="InParanoid" id="A0A1J7IEC4"/>
<proteinExistence type="predicted"/>
<keyword evidence="3" id="KW-1185">Reference proteome</keyword>
<feature type="chain" id="PRO_5013040728" evidence="1">
    <location>
        <begin position="21"/>
        <end position="209"/>
    </location>
</feature>
<dbReference type="Proteomes" id="UP000182658">
    <property type="component" value="Unassembled WGS sequence"/>
</dbReference>
<dbReference type="OrthoDB" id="3450745at2759"/>
<evidence type="ECO:0000313" key="2">
    <source>
        <dbReference type="EMBL" id="OIW25635.1"/>
    </source>
</evidence>
<dbReference type="EMBL" id="KV875101">
    <property type="protein sequence ID" value="OIW25635.1"/>
    <property type="molecule type" value="Genomic_DNA"/>
</dbReference>
<accession>A0A1J7IEC4</accession>